<dbReference type="SMART" id="SM00345">
    <property type="entry name" value="HTH_GNTR"/>
    <property type="match status" value="1"/>
</dbReference>
<dbReference type="Gene3D" id="1.10.10.10">
    <property type="entry name" value="Winged helix-like DNA-binding domain superfamily/Winged helix DNA-binding domain"/>
    <property type="match status" value="1"/>
</dbReference>
<protein>
    <submittedName>
        <fullName evidence="5">GntR family transcriptional regulator</fullName>
    </submittedName>
</protein>
<dbReference type="Proteomes" id="UP000237889">
    <property type="component" value="Chromosome"/>
</dbReference>
<dbReference type="InterPro" id="IPR008920">
    <property type="entry name" value="TF_FadR/GntR_C"/>
</dbReference>
<evidence type="ECO:0000256" key="2">
    <source>
        <dbReference type="ARBA" id="ARBA00023125"/>
    </source>
</evidence>
<sequence length="221" mass="24517">MSPDLFTSAGESAYKRIRTDIITGRLAPGRRLRLDALRHDYGASISTLRETLNRLVSEKLVVAEGQRGFEVGPISAANLREIAALRQLLECHALRQSFAQGDLEWEARVIAAHHKLAQMEARMASGDRTDTDLWKRYDWQFHQALVSACGSQVLMHAHAAIFERYLRYQMIALSYRGAIAAAEHLAMKDAALRRDADEGCALLERHIAGGVDHALATGVIS</sequence>
<organism evidence="5 6">
    <name type="scientific">Phreatobacter cathodiphilus</name>
    <dbReference type="NCBI Taxonomy" id="1868589"/>
    <lineage>
        <taxon>Bacteria</taxon>
        <taxon>Pseudomonadati</taxon>
        <taxon>Pseudomonadota</taxon>
        <taxon>Alphaproteobacteria</taxon>
        <taxon>Hyphomicrobiales</taxon>
        <taxon>Phreatobacteraceae</taxon>
        <taxon>Phreatobacter</taxon>
    </lineage>
</organism>
<dbReference type="OrthoDB" id="8680240at2"/>
<dbReference type="Pfam" id="PF07729">
    <property type="entry name" value="FCD"/>
    <property type="match status" value="1"/>
</dbReference>
<keyword evidence="3" id="KW-0804">Transcription</keyword>
<dbReference type="SUPFAM" id="SSF48008">
    <property type="entry name" value="GntR ligand-binding domain-like"/>
    <property type="match status" value="1"/>
</dbReference>
<dbReference type="PANTHER" id="PTHR43537">
    <property type="entry name" value="TRANSCRIPTIONAL REGULATOR, GNTR FAMILY"/>
    <property type="match status" value="1"/>
</dbReference>
<feature type="domain" description="HTH gntR-type" evidence="4">
    <location>
        <begin position="7"/>
        <end position="74"/>
    </location>
</feature>
<dbReference type="Gene3D" id="1.20.120.530">
    <property type="entry name" value="GntR ligand-binding domain-like"/>
    <property type="match status" value="1"/>
</dbReference>
<dbReference type="InterPro" id="IPR011711">
    <property type="entry name" value="GntR_C"/>
</dbReference>
<evidence type="ECO:0000313" key="5">
    <source>
        <dbReference type="EMBL" id="AVO45879.1"/>
    </source>
</evidence>
<dbReference type="InterPro" id="IPR036390">
    <property type="entry name" value="WH_DNA-bd_sf"/>
</dbReference>
<dbReference type="KEGG" id="phr:C6569_12825"/>
<dbReference type="GO" id="GO:0003677">
    <property type="term" value="F:DNA binding"/>
    <property type="evidence" value="ECO:0007669"/>
    <property type="project" value="UniProtKB-KW"/>
</dbReference>
<keyword evidence="2" id="KW-0238">DNA-binding</keyword>
<gene>
    <name evidence="5" type="ORF">C6569_12825</name>
</gene>
<dbReference type="RefSeq" id="WP_106749220.1">
    <property type="nucleotide sequence ID" value="NZ_CP027668.1"/>
</dbReference>
<dbReference type="EMBL" id="CP027668">
    <property type="protein sequence ID" value="AVO45879.1"/>
    <property type="molecule type" value="Genomic_DNA"/>
</dbReference>
<evidence type="ECO:0000313" key="6">
    <source>
        <dbReference type="Proteomes" id="UP000237889"/>
    </source>
</evidence>
<evidence type="ECO:0000259" key="4">
    <source>
        <dbReference type="PROSITE" id="PS50949"/>
    </source>
</evidence>
<dbReference type="InterPro" id="IPR000524">
    <property type="entry name" value="Tscrpt_reg_HTH_GntR"/>
</dbReference>
<accession>A0A2S0NCI1</accession>
<name>A0A2S0NCI1_9HYPH</name>
<dbReference type="PANTHER" id="PTHR43537:SF20">
    <property type="entry name" value="HTH-TYPE TRANSCRIPTIONAL REPRESSOR GLAR"/>
    <property type="match status" value="1"/>
</dbReference>
<dbReference type="PROSITE" id="PS50949">
    <property type="entry name" value="HTH_GNTR"/>
    <property type="match status" value="1"/>
</dbReference>
<dbReference type="GO" id="GO:0003700">
    <property type="term" value="F:DNA-binding transcription factor activity"/>
    <property type="evidence" value="ECO:0007669"/>
    <property type="project" value="InterPro"/>
</dbReference>
<keyword evidence="6" id="KW-1185">Reference proteome</keyword>
<dbReference type="SMART" id="SM00895">
    <property type="entry name" value="FCD"/>
    <property type="match status" value="1"/>
</dbReference>
<dbReference type="SUPFAM" id="SSF46785">
    <property type="entry name" value="Winged helix' DNA-binding domain"/>
    <property type="match status" value="1"/>
</dbReference>
<evidence type="ECO:0000256" key="3">
    <source>
        <dbReference type="ARBA" id="ARBA00023163"/>
    </source>
</evidence>
<dbReference type="Pfam" id="PF00392">
    <property type="entry name" value="GntR"/>
    <property type="match status" value="1"/>
</dbReference>
<reference evidence="5 6" key="1">
    <citation type="submission" date="2018-03" db="EMBL/GenBank/DDBJ databases">
        <title>Genome sequencing of Phreatobacter sp.</title>
        <authorList>
            <person name="Kim S.-J."/>
            <person name="Heo J."/>
            <person name="Kwon S.-W."/>
        </authorList>
    </citation>
    <scope>NUCLEOTIDE SEQUENCE [LARGE SCALE GENOMIC DNA]</scope>
    <source>
        <strain evidence="5 6">S-12</strain>
    </source>
</reference>
<dbReference type="InterPro" id="IPR036388">
    <property type="entry name" value="WH-like_DNA-bd_sf"/>
</dbReference>
<evidence type="ECO:0000256" key="1">
    <source>
        <dbReference type="ARBA" id="ARBA00023015"/>
    </source>
</evidence>
<keyword evidence="1" id="KW-0805">Transcription regulation</keyword>
<proteinExistence type="predicted"/>
<dbReference type="AlphaFoldDB" id="A0A2S0NCI1"/>